<dbReference type="RefSeq" id="WP_201025328.1">
    <property type="nucleotide sequence ID" value="NZ_CP014226.1"/>
</dbReference>
<dbReference type="AlphaFoldDB" id="A0A109UMM3"/>
<name>A0A109UMM3_9GAMM</name>
<dbReference type="KEGG" id="hco:LOKO_02843"/>
<accession>A0A109UMM3</accession>
<sequence>MMTDCAMTAGILGTVMPLALLLLLTLGIAALGKYLFTSTKSTPTTGASS</sequence>
<evidence type="ECO:0000313" key="1">
    <source>
        <dbReference type="EMBL" id="AMD01894.1"/>
    </source>
</evidence>
<reference evidence="1 2" key="2">
    <citation type="submission" date="2016-02" db="EMBL/GenBank/DDBJ databases">
        <authorList>
            <person name="Wen L."/>
            <person name="He K."/>
            <person name="Yang H."/>
        </authorList>
    </citation>
    <scope>NUCLEOTIDE SEQUENCE [LARGE SCALE GENOMIC DNA]</scope>
    <source>
        <strain evidence="1 2">AGD 8-3</strain>
    </source>
</reference>
<evidence type="ECO:0000313" key="2">
    <source>
        <dbReference type="Proteomes" id="UP000063387"/>
    </source>
</evidence>
<dbReference type="PATRIC" id="fig|507626.3.peg.2841"/>
<keyword evidence="2" id="KW-1185">Reference proteome</keyword>
<protein>
    <submittedName>
        <fullName evidence="1">Uncharacterized protein</fullName>
    </submittedName>
</protein>
<reference evidence="1 2" key="1">
    <citation type="journal article" date="2016" name="Genome Announc.">
        <title>Draft Genome Sequence of 'Halomonas chromatireducens' Strain AGD 8-3, a Haloalkaliphilic Chromate- and Selenite-Reducing Gammaproteobacterium.</title>
        <authorList>
            <person name="Sharko F.S."/>
            <person name="Shapovalova A.A."/>
            <person name="Tsygankova S.V."/>
            <person name="Komova A.V."/>
            <person name="Boulygina E.S."/>
            <person name="Teslyuk A.B."/>
            <person name="Gotovtsev P.M."/>
            <person name="Namsaraev Z.B."/>
            <person name="Khijniak T.V."/>
            <person name="Nedoluzhko A.V."/>
            <person name="Vasilov R.G."/>
        </authorList>
    </citation>
    <scope>NUCLEOTIDE SEQUENCE [LARGE SCALE GENOMIC DNA]</scope>
    <source>
        <strain evidence="1 2">AGD 8-3</strain>
    </source>
</reference>
<dbReference type="STRING" id="507626.LOKO_02843"/>
<dbReference type="Proteomes" id="UP000063387">
    <property type="component" value="Chromosome"/>
</dbReference>
<gene>
    <name evidence="1" type="ORF">LOKO_02843</name>
</gene>
<organism evidence="1 2">
    <name type="scientific">Halomonas chromatireducens</name>
    <dbReference type="NCBI Taxonomy" id="507626"/>
    <lineage>
        <taxon>Bacteria</taxon>
        <taxon>Pseudomonadati</taxon>
        <taxon>Pseudomonadota</taxon>
        <taxon>Gammaproteobacteria</taxon>
        <taxon>Oceanospirillales</taxon>
        <taxon>Halomonadaceae</taxon>
        <taxon>Halomonas</taxon>
    </lineage>
</organism>
<dbReference type="EMBL" id="CP014226">
    <property type="protein sequence ID" value="AMD01894.1"/>
    <property type="molecule type" value="Genomic_DNA"/>
</dbReference>
<proteinExistence type="predicted"/>